<evidence type="ECO:0000313" key="2">
    <source>
        <dbReference type="Proteomes" id="UP000327044"/>
    </source>
</evidence>
<sequence>MHDDDSIDNVSRKPVIIMDYNSTKGGVDTVDQLLIFHCNNPDDKTLRRHFLEKLSFSLQESHLKVRAYMDVIPRSIRQKVF</sequence>
<reference evidence="1 2" key="1">
    <citation type="journal article" date="2018" name="Elife">
        <title>Firefly genomes illuminate parallel origins of bioluminescence in beetles.</title>
        <authorList>
            <person name="Fallon T.R."/>
            <person name="Lower S.E."/>
            <person name="Chang C.H."/>
            <person name="Bessho-Uehara M."/>
            <person name="Martin G.J."/>
            <person name="Bewick A.J."/>
            <person name="Behringer M."/>
            <person name="Debat H.J."/>
            <person name="Wong I."/>
            <person name="Day J.C."/>
            <person name="Suvorov A."/>
            <person name="Silva C.J."/>
            <person name="Stanger-Hall K.F."/>
            <person name="Hall D.W."/>
            <person name="Schmitz R.J."/>
            <person name="Nelson D.R."/>
            <person name="Lewis S.M."/>
            <person name="Shigenobu S."/>
            <person name="Bybee S.M."/>
            <person name="Larracuente A.M."/>
            <person name="Oba Y."/>
            <person name="Weng J.K."/>
        </authorList>
    </citation>
    <scope>NUCLEOTIDE SEQUENCE [LARGE SCALE GENOMIC DNA]</scope>
    <source>
        <strain evidence="1">1611_PpyrPB1</strain>
        <tissue evidence="1">Whole body</tissue>
    </source>
</reference>
<evidence type="ECO:0000313" key="1">
    <source>
        <dbReference type="EMBL" id="KAB0804248.1"/>
    </source>
</evidence>
<dbReference type="Proteomes" id="UP000327044">
    <property type="component" value="Unassembled WGS sequence"/>
</dbReference>
<accession>A0A5N4B3Z3</accession>
<proteinExistence type="predicted"/>
<dbReference type="AlphaFoldDB" id="A0A5N4B3Z3"/>
<dbReference type="EMBL" id="VVIM01000001">
    <property type="protein sequence ID" value="KAB0804248.1"/>
    <property type="molecule type" value="Genomic_DNA"/>
</dbReference>
<organism evidence="1 2">
    <name type="scientific">Photinus pyralis</name>
    <name type="common">Common eastern firefly</name>
    <name type="synonym">Lampyris pyralis</name>
    <dbReference type="NCBI Taxonomy" id="7054"/>
    <lineage>
        <taxon>Eukaryota</taxon>
        <taxon>Metazoa</taxon>
        <taxon>Ecdysozoa</taxon>
        <taxon>Arthropoda</taxon>
        <taxon>Hexapoda</taxon>
        <taxon>Insecta</taxon>
        <taxon>Pterygota</taxon>
        <taxon>Neoptera</taxon>
        <taxon>Endopterygota</taxon>
        <taxon>Coleoptera</taxon>
        <taxon>Polyphaga</taxon>
        <taxon>Elateriformia</taxon>
        <taxon>Elateroidea</taxon>
        <taxon>Lampyridae</taxon>
        <taxon>Lampyrinae</taxon>
        <taxon>Photinus</taxon>
    </lineage>
</organism>
<gene>
    <name evidence="1" type="ORF">PPYR_01218</name>
</gene>
<dbReference type="InParanoid" id="A0A5N4B3Z3"/>
<name>A0A5N4B3Z3_PHOPY</name>
<comment type="caution">
    <text evidence="1">The sequence shown here is derived from an EMBL/GenBank/DDBJ whole genome shotgun (WGS) entry which is preliminary data.</text>
</comment>
<protein>
    <submittedName>
        <fullName evidence="1">Uncharacterized protein</fullName>
    </submittedName>
</protein>
<keyword evidence="2" id="KW-1185">Reference proteome</keyword>